<dbReference type="Gene3D" id="1.25.40.10">
    <property type="entry name" value="Tetratricopeptide repeat domain"/>
    <property type="match status" value="3"/>
</dbReference>
<dbReference type="SMART" id="SM00028">
    <property type="entry name" value="TPR"/>
    <property type="match status" value="6"/>
</dbReference>
<dbReference type="Pfam" id="PF13181">
    <property type="entry name" value="TPR_8"/>
    <property type="match status" value="1"/>
</dbReference>
<dbReference type="SMART" id="SM00368">
    <property type="entry name" value="LRR_RI"/>
    <property type="match status" value="6"/>
</dbReference>
<dbReference type="InterPro" id="IPR044227">
    <property type="entry name" value="TONSOKU"/>
</dbReference>
<dbReference type="OrthoDB" id="626167at2759"/>
<dbReference type="PANTHER" id="PTHR47684">
    <property type="entry name" value="PROTEIN TONSOKU"/>
    <property type="match status" value="1"/>
</dbReference>
<dbReference type="Proteomes" id="UP000701853">
    <property type="component" value="Chromosome 11"/>
</dbReference>
<proteinExistence type="predicted"/>
<feature type="region of interest" description="Disordered" evidence="3">
    <location>
        <begin position="601"/>
        <end position="649"/>
    </location>
</feature>
<evidence type="ECO:0000256" key="3">
    <source>
        <dbReference type="SAM" id="MobiDB-lite"/>
    </source>
</evidence>
<comment type="caution">
    <text evidence="4">The sequence shown here is derived from an EMBL/GenBank/DDBJ whole genome shotgun (WGS) entry which is preliminary data.</text>
</comment>
<protein>
    <recommendedName>
        <fullName evidence="6">Protein TONSOKU</fullName>
    </recommendedName>
</protein>
<dbReference type="GO" id="GO:0040029">
    <property type="term" value="P:epigenetic regulation of gene expression"/>
    <property type="evidence" value="ECO:0007669"/>
    <property type="project" value="InterPro"/>
</dbReference>
<dbReference type="PROSITE" id="PS50005">
    <property type="entry name" value="TPR"/>
    <property type="match status" value="1"/>
</dbReference>
<dbReference type="SUPFAM" id="SSF48452">
    <property type="entry name" value="TPR-like"/>
    <property type="match status" value="1"/>
</dbReference>
<dbReference type="SUPFAM" id="SSF52047">
    <property type="entry name" value="RNI-like"/>
    <property type="match status" value="1"/>
</dbReference>
<evidence type="ECO:0008006" key="6">
    <source>
        <dbReference type="Google" id="ProtNLM"/>
    </source>
</evidence>
<feature type="compositionally biased region" description="Polar residues" evidence="3">
    <location>
        <begin position="629"/>
        <end position="642"/>
    </location>
</feature>
<sequence>MARSEELQISTAKRAYRNAKEEGNRQEEARWANVIGDILKNRGEYVEALKWFRIDYDVSNKYLPEKQLLPTCQSLGEVYLRLEHYKDALIYQILFLGFEYLLFSKFEWGLERFCLPLCSPKPSLSHRHHKLKLSLKKHLDLAKDANDLVEQQRASTQLGRTYHEMFLKSEDDHYSVQNAKKYFKSAMKLAQTLKENPPNNKSSFLKEYIDAHNNIGMLEVDLDNLDEALKFLAKGLEICDEEEVVEDDDGRSRLHHNLGNVYMELRRWGKAREHIEKDIMICKRIGHRQGEAKGYINLGELHYRVQRYDEAILCYQKALNLAKSMEDEDALVAQIDQNIKTVKEAINVLNDLKKEEQNLKKLKRNMVIAKGAPQERKFLLLQNSCLDRLIEKSAMIFAWLKHREFAKRKKRIASELCDKEKLSDAFLVVGESYQKLRDFSKAIKWYRKSWEGYKSIKNLEGQALAKINIGHVLDCNGDWTGALEAFKVGYRIAVEAKLPSIQLSALENMHYSHMIRFDNVEEARRLQLEIDKLKQSKVEELDEKHIATDCCSETDTEGDDHCSDDMSSACLEVLRKSNSNGSVPLAASGESNDDLPLISLIRPSKRSPKDKTADTANNNISKEPDETSPKSLSKSTSNQQTVVGRKRVRLVLSDDEGDVPHEVECSARRLHKRPVDFAASDEFTRKISPASSDDKLQDTSPVASRSPSRPCNLVNIEESTCSYKSVSNRTVSNGKNTRSLSNAEVVIGSDYADSASKCDISASENLLHRHNSPLKLQATDNEVDGCIEFKIDDNKINVAVSSFMAGDKISIESLKVELACLYYMQLPVEKRSKGLLPIIQNMECGGRPLESIENLDSLRNHLMKVSVDVLINGWIQKRLMKLYIDSCKELCETPNMKLLKKLYVSEVEDEVNVSECELQDISVIPLLNALHTHKGVALLDLSHNFLGNGTMEKLQRFFSSSGKKYGDLTLDLHCNRFGPTALFQICECPVLFTRLEVLNISGNRLTDACGSYLSTILEKCRALYSLNIERCSITSRTIQKVADALDTESVLSQLFIGHNNPISGNAISSLLGKLAILKRFSEFSLNGLKLSKTVVDGLCHLAKTSCLSQLMLEGTSIGTDGALRLTRSLFSSTLEPLKLDLSFCGVASTYIYELNTNVIFISGILELHLGGNPIMQEGGNALASLLMNPQCCLKVLNLKKCQLGMAGILQIVHALAENESLEELNLANNADTNKQLGIIYCKPTNSSESSQPNHIVSEPSLNPCSSKEFDELDPNYNKLEVADSEDDEVRVETAASGFNDSSASSCQRRNSTLECQFIQELFIAIGLAKQLQVLDLSNNGLSVQASEALYNAWSSGSRAGLTWRHIKDQIVHLSVEGNKCCRLKSCCKKD</sequence>
<dbReference type="PROSITE" id="PS50293">
    <property type="entry name" value="TPR_REGION"/>
    <property type="match status" value="1"/>
</dbReference>
<feature type="region of interest" description="Disordered" evidence="3">
    <location>
        <begin position="683"/>
        <end position="711"/>
    </location>
</feature>
<dbReference type="InterPro" id="IPR032675">
    <property type="entry name" value="LRR_dom_sf"/>
</dbReference>
<feature type="repeat" description="TPR" evidence="1">
    <location>
        <begin position="292"/>
        <end position="325"/>
    </location>
</feature>
<name>A0A8J6CPP7_9ROSI</name>
<dbReference type="InterPro" id="IPR011990">
    <property type="entry name" value="TPR-like_helical_dom_sf"/>
</dbReference>
<gene>
    <name evidence="4" type="ORF">CXB51_028503</name>
</gene>
<feature type="compositionally biased region" description="Polar residues" evidence="3">
    <location>
        <begin position="698"/>
        <end position="709"/>
    </location>
</feature>
<accession>A0A8J6CPP7</accession>
<evidence type="ECO:0000256" key="2">
    <source>
        <dbReference type="SAM" id="Coils"/>
    </source>
</evidence>
<evidence type="ECO:0000256" key="1">
    <source>
        <dbReference type="PROSITE-ProRule" id="PRU00339"/>
    </source>
</evidence>
<dbReference type="InterPro" id="IPR019734">
    <property type="entry name" value="TPR_rpt"/>
</dbReference>
<evidence type="ECO:0000313" key="5">
    <source>
        <dbReference type="Proteomes" id="UP000701853"/>
    </source>
</evidence>
<feature type="coiled-coil region" evidence="2">
    <location>
        <begin position="335"/>
        <end position="372"/>
    </location>
</feature>
<dbReference type="Gene3D" id="3.80.10.10">
    <property type="entry name" value="Ribonuclease Inhibitor"/>
    <property type="match status" value="1"/>
</dbReference>
<keyword evidence="2" id="KW-0175">Coiled coil</keyword>
<reference evidence="4 5" key="1">
    <citation type="journal article" date="2021" name="bioRxiv">
        <title>The Gossypium anomalum genome as a resource for cotton improvement and evolutionary analysis of hybrid incompatibility.</title>
        <authorList>
            <person name="Grover C.E."/>
            <person name="Yuan D."/>
            <person name="Arick M.A."/>
            <person name="Miller E.R."/>
            <person name="Hu G."/>
            <person name="Peterson D.G."/>
            <person name="Wendel J.F."/>
            <person name="Udall J.A."/>
        </authorList>
    </citation>
    <scope>NUCLEOTIDE SEQUENCE [LARGE SCALE GENOMIC DNA]</scope>
    <source>
        <strain evidence="4">JFW-Udall</strain>
        <tissue evidence="4">Leaf</tissue>
    </source>
</reference>
<dbReference type="FunFam" id="3.80.10.10:FF:000500">
    <property type="entry name" value="Protein TONSOKU"/>
    <property type="match status" value="1"/>
</dbReference>
<dbReference type="GO" id="GO:0072423">
    <property type="term" value="P:response to DNA damage checkpoint signaling"/>
    <property type="evidence" value="ECO:0007669"/>
    <property type="project" value="InterPro"/>
</dbReference>
<dbReference type="GO" id="GO:0009933">
    <property type="term" value="P:meristem structural organization"/>
    <property type="evidence" value="ECO:0007669"/>
    <property type="project" value="InterPro"/>
</dbReference>
<dbReference type="PANTHER" id="PTHR47684:SF1">
    <property type="entry name" value="PROTEIN TONSOKU"/>
    <property type="match status" value="1"/>
</dbReference>
<keyword evidence="1" id="KW-0802">TPR repeat</keyword>
<organism evidence="4 5">
    <name type="scientific">Gossypium anomalum</name>
    <dbReference type="NCBI Taxonomy" id="47600"/>
    <lineage>
        <taxon>Eukaryota</taxon>
        <taxon>Viridiplantae</taxon>
        <taxon>Streptophyta</taxon>
        <taxon>Embryophyta</taxon>
        <taxon>Tracheophyta</taxon>
        <taxon>Spermatophyta</taxon>
        <taxon>Magnoliopsida</taxon>
        <taxon>eudicotyledons</taxon>
        <taxon>Gunneridae</taxon>
        <taxon>Pentapetalae</taxon>
        <taxon>rosids</taxon>
        <taxon>malvids</taxon>
        <taxon>Malvales</taxon>
        <taxon>Malvaceae</taxon>
        <taxon>Malvoideae</taxon>
        <taxon>Gossypium</taxon>
    </lineage>
</organism>
<evidence type="ECO:0000313" key="4">
    <source>
        <dbReference type="EMBL" id="KAG8478686.1"/>
    </source>
</evidence>
<dbReference type="Pfam" id="PF13424">
    <property type="entry name" value="TPR_12"/>
    <property type="match status" value="1"/>
</dbReference>
<dbReference type="EMBL" id="JAHUZN010000011">
    <property type="protein sequence ID" value="KAG8478686.1"/>
    <property type="molecule type" value="Genomic_DNA"/>
</dbReference>
<dbReference type="GO" id="GO:0005634">
    <property type="term" value="C:nucleus"/>
    <property type="evidence" value="ECO:0007669"/>
    <property type="project" value="InterPro"/>
</dbReference>
<keyword evidence="5" id="KW-1185">Reference proteome</keyword>
<feature type="coiled-coil region" evidence="2">
    <location>
        <begin position="2"/>
        <end position="29"/>
    </location>
</feature>